<evidence type="ECO:0000313" key="8">
    <source>
        <dbReference type="Proteomes" id="UP001497482"/>
    </source>
</evidence>
<dbReference type="Pfam" id="PF21289">
    <property type="entry name" value="EDC4_C"/>
    <property type="match status" value="1"/>
</dbReference>
<dbReference type="InterPro" id="IPR049404">
    <property type="entry name" value="EDC4_C"/>
</dbReference>
<protein>
    <recommendedName>
        <fullName evidence="5">Enhancer of mRNA-decapping protein 4 C-terminal domain-containing protein</fullName>
    </recommendedName>
</protein>
<keyword evidence="4" id="KW-0677">Repeat</keyword>
<dbReference type="EMBL" id="OZ035842">
    <property type="protein sequence ID" value="CAL1595298.1"/>
    <property type="molecule type" value="Genomic_DNA"/>
</dbReference>
<accession>A0AAV2L2T0</accession>
<dbReference type="PANTHER" id="PTHR15598">
    <property type="entry name" value="ENHANCER OF MRNA-DECAPPING PROTEIN 4"/>
    <property type="match status" value="1"/>
</dbReference>
<dbReference type="EMBL" id="OZ035828">
    <property type="protein sequence ID" value="CAL1608328.1"/>
    <property type="molecule type" value="Genomic_DNA"/>
</dbReference>
<keyword evidence="2" id="KW-0963">Cytoplasm</keyword>
<gene>
    <name evidence="6" type="ORF">KC01_LOCUS24120</name>
    <name evidence="7" type="ORF">KC01_LOCUS35280</name>
</gene>
<evidence type="ECO:0000313" key="7">
    <source>
        <dbReference type="EMBL" id="CAL1608328.1"/>
    </source>
</evidence>
<evidence type="ECO:0000256" key="1">
    <source>
        <dbReference type="ARBA" id="ARBA00004496"/>
    </source>
</evidence>
<dbReference type="Proteomes" id="UP001497482">
    <property type="component" value="Chromosome 20"/>
</dbReference>
<name>A0AAV2L2T0_KNICA</name>
<evidence type="ECO:0000259" key="5">
    <source>
        <dbReference type="Pfam" id="PF21289"/>
    </source>
</evidence>
<evidence type="ECO:0000256" key="2">
    <source>
        <dbReference type="ARBA" id="ARBA00022490"/>
    </source>
</evidence>
<organism evidence="6 8">
    <name type="scientific">Knipowitschia caucasica</name>
    <name type="common">Caucasian dwarf goby</name>
    <name type="synonym">Pomatoschistus caucasicus</name>
    <dbReference type="NCBI Taxonomy" id="637954"/>
    <lineage>
        <taxon>Eukaryota</taxon>
        <taxon>Metazoa</taxon>
        <taxon>Chordata</taxon>
        <taxon>Craniata</taxon>
        <taxon>Vertebrata</taxon>
        <taxon>Euteleostomi</taxon>
        <taxon>Actinopterygii</taxon>
        <taxon>Neopterygii</taxon>
        <taxon>Teleostei</taxon>
        <taxon>Neoteleostei</taxon>
        <taxon>Acanthomorphata</taxon>
        <taxon>Gobiaria</taxon>
        <taxon>Gobiiformes</taxon>
        <taxon>Gobioidei</taxon>
        <taxon>Gobiidae</taxon>
        <taxon>Gobiinae</taxon>
        <taxon>Knipowitschia</taxon>
    </lineage>
</organism>
<dbReference type="InterPro" id="IPR045152">
    <property type="entry name" value="EDC4-like"/>
</dbReference>
<keyword evidence="8" id="KW-1185">Reference proteome</keyword>
<dbReference type="AlphaFoldDB" id="A0AAV2L2T0"/>
<dbReference type="Gene3D" id="1.10.220.100">
    <property type="entry name" value="conserved c-terminal region of ge- 1"/>
    <property type="match status" value="1"/>
</dbReference>
<dbReference type="InterPro" id="IPR044938">
    <property type="entry name" value="EDC4_C_sf"/>
</dbReference>
<comment type="subcellular location">
    <subcellularLocation>
        <location evidence="1">Cytoplasm</location>
    </subcellularLocation>
</comment>
<feature type="domain" description="Enhancer of mRNA-decapping protein 4 C-terminal" evidence="5">
    <location>
        <begin position="23"/>
        <end position="74"/>
    </location>
</feature>
<evidence type="ECO:0000313" key="6">
    <source>
        <dbReference type="EMBL" id="CAL1595298.1"/>
    </source>
</evidence>
<sequence length="84" mass="9831">MCRQCWCVPPESPYHLHGHTAMDHYLEDAVMNLDHSDPMMRDHMTAVLAQVRPKLYTYLQQDAHSALSKRARRLMMMLQGLVNH</sequence>
<dbReference type="Proteomes" id="UP001497482">
    <property type="component" value="Chromosome 6"/>
</dbReference>
<proteinExistence type="predicted"/>
<dbReference type="PANTHER" id="PTHR15598:SF5">
    <property type="entry name" value="ENHANCER OF MRNA-DECAPPING PROTEIN 4"/>
    <property type="match status" value="1"/>
</dbReference>
<keyword evidence="3" id="KW-0853">WD repeat</keyword>
<reference evidence="6 8" key="1">
    <citation type="submission" date="2024-04" db="EMBL/GenBank/DDBJ databases">
        <authorList>
            <person name="Waldvogel A.-M."/>
            <person name="Schoenle A."/>
        </authorList>
    </citation>
    <scope>NUCLEOTIDE SEQUENCE [LARGE SCALE GENOMIC DNA]</scope>
</reference>
<evidence type="ECO:0000256" key="3">
    <source>
        <dbReference type="ARBA" id="ARBA00022574"/>
    </source>
</evidence>
<dbReference type="GO" id="GO:0000932">
    <property type="term" value="C:P-body"/>
    <property type="evidence" value="ECO:0007669"/>
    <property type="project" value="TreeGrafter"/>
</dbReference>
<evidence type="ECO:0000256" key="4">
    <source>
        <dbReference type="ARBA" id="ARBA00022737"/>
    </source>
</evidence>
<dbReference type="GO" id="GO:0031087">
    <property type="term" value="P:deadenylation-independent decapping of nuclear-transcribed mRNA"/>
    <property type="evidence" value="ECO:0007669"/>
    <property type="project" value="InterPro"/>
</dbReference>